<gene>
    <name evidence="2" type="ORF">OH818_10930</name>
</gene>
<dbReference type="Proteomes" id="UP001164020">
    <property type="component" value="Chromosome"/>
</dbReference>
<feature type="signal peptide" evidence="1">
    <location>
        <begin position="1"/>
        <end position="32"/>
    </location>
</feature>
<evidence type="ECO:0000313" key="2">
    <source>
        <dbReference type="EMBL" id="WAP70503.1"/>
    </source>
</evidence>
<evidence type="ECO:0000313" key="3">
    <source>
        <dbReference type="Proteomes" id="UP001164020"/>
    </source>
</evidence>
<keyword evidence="3" id="KW-1185">Reference proteome</keyword>
<protein>
    <submittedName>
        <fullName evidence="2">Uncharacterized protein</fullName>
    </submittedName>
</protein>
<sequence length="204" mass="20437">MTDHRSDEAARGITRAVLALGCLVAMAGSATADGVKLPLTPPDGASQTIADYLEICSTGLKQVPEAGQIALSKGWKAAGGDTDGLSAGVMAAAGMFSATKDDGSFITINRVQFPHVVATSCQMVLATKPEDLDTAVLSKIDGVAGGGGIIGMAQAGAGLWSFVDDSGQVVTMTAIPAGGTRFVLTMGRAELTELGKKAGAKPAG</sequence>
<accession>A0ABY7C397</accession>
<proteinExistence type="predicted"/>
<reference evidence="2" key="1">
    <citation type="submission" date="2022-12" db="EMBL/GenBank/DDBJ databases">
        <title>Jiella pelagia sp. nov., isolated from phosphonate enriched culture of Northwest Pacific surface seawater.</title>
        <authorList>
            <person name="Shin D.Y."/>
            <person name="Hwang C.Y."/>
        </authorList>
    </citation>
    <scope>NUCLEOTIDE SEQUENCE</scope>
    <source>
        <strain evidence="2">HL-NP1</strain>
    </source>
</reference>
<dbReference type="RefSeq" id="WP_268882998.1">
    <property type="nucleotide sequence ID" value="NZ_CP114029.1"/>
</dbReference>
<keyword evidence="1" id="KW-0732">Signal</keyword>
<evidence type="ECO:0000256" key="1">
    <source>
        <dbReference type="SAM" id="SignalP"/>
    </source>
</evidence>
<organism evidence="2 3">
    <name type="scientific">Jiella pelagia</name>
    <dbReference type="NCBI Taxonomy" id="2986949"/>
    <lineage>
        <taxon>Bacteria</taxon>
        <taxon>Pseudomonadati</taxon>
        <taxon>Pseudomonadota</taxon>
        <taxon>Alphaproteobacteria</taxon>
        <taxon>Hyphomicrobiales</taxon>
        <taxon>Aurantimonadaceae</taxon>
        <taxon>Jiella</taxon>
    </lineage>
</organism>
<name>A0ABY7C397_9HYPH</name>
<dbReference type="EMBL" id="CP114029">
    <property type="protein sequence ID" value="WAP70503.1"/>
    <property type="molecule type" value="Genomic_DNA"/>
</dbReference>
<feature type="chain" id="PRO_5045897564" evidence="1">
    <location>
        <begin position="33"/>
        <end position="204"/>
    </location>
</feature>